<gene>
    <name evidence="1" type="ORF">EVEC_LOCUS4891</name>
</gene>
<evidence type="ECO:0000313" key="2">
    <source>
        <dbReference type="Proteomes" id="UP000274131"/>
    </source>
</evidence>
<dbReference type="Proteomes" id="UP000274131">
    <property type="component" value="Unassembled WGS sequence"/>
</dbReference>
<proteinExistence type="predicted"/>
<dbReference type="AlphaFoldDB" id="A0A0N4V4Y4"/>
<keyword evidence="2" id="KW-1185">Reference proteome</keyword>
<dbReference type="WBParaSite" id="EVEC_0000523801-mRNA-1">
    <property type="protein sequence ID" value="EVEC_0000523801-mRNA-1"/>
    <property type="gene ID" value="EVEC_0000523801"/>
</dbReference>
<name>A0A0N4V4Y4_ENTVE</name>
<dbReference type="EMBL" id="UXUI01007994">
    <property type="protein sequence ID" value="VDD90140.1"/>
    <property type="molecule type" value="Genomic_DNA"/>
</dbReference>
<sequence length="85" mass="9997">MEDLYLKLGNKMTFTFEGYKVVTLGALNGLNCEAYDKFLKDFMELYCFIRKCENFNLFPLICCMLQRLIAAKLLLWGVSDWNFSE</sequence>
<protein>
    <submittedName>
        <fullName evidence="1 3">Uncharacterized protein</fullName>
    </submittedName>
</protein>
<accession>A0A0N4V4Y4</accession>
<evidence type="ECO:0000313" key="1">
    <source>
        <dbReference type="EMBL" id="VDD90140.1"/>
    </source>
</evidence>
<organism evidence="3">
    <name type="scientific">Enterobius vermicularis</name>
    <name type="common">Human pinworm</name>
    <dbReference type="NCBI Taxonomy" id="51028"/>
    <lineage>
        <taxon>Eukaryota</taxon>
        <taxon>Metazoa</taxon>
        <taxon>Ecdysozoa</taxon>
        <taxon>Nematoda</taxon>
        <taxon>Chromadorea</taxon>
        <taxon>Rhabditida</taxon>
        <taxon>Spirurina</taxon>
        <taxon>Oxyuridomorpha</taxon>
        <taxon>Oxyuroidea</taxon>
        <taxon>Oxyuridae</taxon>
        <taxon>Enterobius</taxon>
    </lineage>
</organism>
<evidence type="ECO:0000313" key="3">
    <source>
        <dbReference type="WBParaSite" id="EVEC_0000523801-mRNA-1"/>
    </source>
</evidence>
<reference evidence="3" key="1">
    <citation type="submission" date="2017-02" db="UniProtKB">
        <authorList>
            <consortium name="WormBaseParasite"/>
        </authorList>
    </citation>
    <scope>IDENTIFICATION</scope>
</reference>
<reference evidence="1 2" key="2">
    <citation type="submission" date="2018-10" db="EMBL/GenBank/DDBJ databases">
        <authorList>
            <consortium name="Pathogen Informatics"/>
        </authorList>
    </citation>
    <scope>NUCLEOTIDE SEQUENCE [LARGE SCALE GENOMIC DNA]</scope>
</reference>